<evidence type="ECO:0000256" key="3">
    <source>
        <dbReference type="ARBA" id="ARBA00022729"/>
    </source>
</evidence>
<accession>A0ABT9IQI0</accession>
<proteinExistence type="inferred from homology"/>
<feature type="signal peptide" evidence="4">
    <location>
        <begin position="1"/>
        <end position="28"/>
    </location>
</feature>
<evidence type="ECO:0000313" key="5">
    <source>
        <dbReference type="EMBL" id="MDP5227404.1"/>
    </source>
</evidence>
<keyword evidence="3 4" id="KW-0732">Signal</keyword>
<name>A0ABT9IQI0_9MICC</name>
<evidence type="ECO:0000256" key="1">
    <source>
        <dbReference type="ARBA" id="ARBA00008520"/>
    </source>
</evidence>
<feature type="chain" id="PRO_5046509732" evidence="4">
    <location>
        <begin position="29"/>
        <end position="451"/>
    </location>
</feature>
<comment type="similarity">
    <text evidence="1">Belongs to the bacterial solute-binding protein 1 family.</text>
</comment>
<dbReference type="SUPFAM" id="SSF53850">
    <property type="entry name" value="Periplasmic binding protein-like II"/>
    <property type="match status" value="1"/>
</dbReference>
<evidence type="ECO:0000256" key="4">
    <source>
        <dbReference type="SAM" id="SignalP"/>
    </source>
</evidence>
<dbReference type="Proteomes" id="UP001232725">
    <property type="component" value="Unassembled WGS sequence"/>
</dbReference>
<evidence type="ECO:0000313" key="6">
    <source>
        <dbReference type="Proteomes" id="UP001232725"/>
    </source>
</evidence>
<dbReference type="Pfam" id="PF01547">
    <property type="entry name" value="SBP_bac_1"/>
    <property type="match status" value="1"/>
</dbReference>
<gene>
    <name evidence="5" type="ORF">Q9R02_09595</name>
</gene>
<dbReference type="EMBL" id="JAVALS010000005">
    <property type="protein sequence ID" value="MDP5227404.1"/>
    <property type="molecule type" value="Genomic_DNA"/>
</dbReference>
<dbReference type="PROSITE" id="PS51257">
    <property type="entry name" value="PROKAR_LIPOPROTEIN"/>
    <property type="match status" value="1"/>
</dbReference>
<sequence>MKNFPTTTKALGALAVAAVAAATLSACGSGGSSASGQIDYWLWDANQLPAYQQCADDFHAAHPDLTVKITQIGWGDYWGKLTNSMAGGTAPDVFTDHLAKYPEFLKTKQLLPLDDAVAQDKIDLTQYQDGLADLWVGQDGKRYGLPKDWDTVSVFYNKDMVTKAGLTDADMSKLSWNPQDGGTYEKAIAHLTLDKNGKRGDEPGFDKNNVAVYGLGLNNSDIENAGQTQWSFLAATTGWTTTDKNPWGTHYNYDDKRVQDVYTWWAGLIQKGYMPKLETTVGASMADSFGAGKAAINTNGDWMINQYKGYKGINVGIAPTPAGVNGKSMSMFNGLADSIWAGTKKKDASIKWAEYLASATCQDVVAAKAVVFPAIKSSTDKAEAAFKAKGIEVTPFTQHVKDKTTFLLPITDNAAKVGGILTPVADAILSGKSPAGSLTAANEQVNALFTK</sequence>
<organism evidence="5 6">
    <name type="scientific">Arthrobacter horti</name>
    <dbReference type="NCBI Taxonomy" id="3068273"/>
    <lineage>
        <taxon>Bacteria</taxon>
        <taxon>Bacillati</taxon>
        <taxon>Actinomycetota</taxon>
        <taxon>Actinomycetes</taxon>
        <taxon>Micrococcales</taxon>
        <taxon>Micrococcaceae</taxon>
        <taxon>Arthrobacter</taxon>
    </lineage>
</organism>
<dbReference type="PANTHER" id="PTHR30061">
    <property type="entry name" value="MALTOSE-BINDING PERIPLASMIC PROTEIN"/>
    <property type="match status" value="1"/>
</dbReference>
<protein>
    <submittedName>
        <fullName evidence="5">Sugar ABC transporter substrate-binding protein</fullName>
    </submittedName>
</protein>
<dbReference type="InterPro" id="IPR006059">
    <property type="entry name" value="SBP"/>
</dbReference>
<dbReference type="PANTHER" id="PTHR30061:SF50">
    <property type="entry name" value="MALTOSE_MALTODEXTRIN-BINDING PERIPLASMIC PROTEIN"/>
    <property type="match status" value="1"/>
</dbReference>
<comment type="caution">
    <text evidence="5">The sequence shown here is derived from an EMBL/GenBank/DDBJ whole genome shotgun (WGS) entry which is preliminary data.</text>
</comment>
<dbReference type="RefSeq" id="WP_305996452.1">
    <property type="nucleotide sequence ID" value="NZ_JAVALS010000005.1"/>
</dbReference>
<keyword evidence="2" id="KW-0813">Transport</keyword>
<reference evidence="5 6" key="1">
    <citation type="submission" date="2023-08" db="EMBL/GenBank/DDBJ databases">
        <title>Arthrobacter horti sp. nov., isolated from forest soil.</title>
        <authorList>
            <person name="Park M."/>
        </authorList>
    </citation>
    <scope>NUCLEOTIDE SEQUENCE [LARGE SCALE GENOMIC DNA]</scope>
    <source>
        <strain evidence="5 6">YJM1</strain>
    </source>
</reference>
<dbReference type="Gene3D" id="3.40.190.10">
    <property type="entry name" value="Periplasmic binding protein-like II"/>
    <property type="match status" value="1"/>
</dbReference>
<keyword evidence="6" id="KW-1185">Reference proteome</keyword>
<evidence type="ECO:0000256" key="2">
    <source>
        <dbReference type="ARBA" id="ARBA00022448"/>
    </source>
</evidence>
<dbReference type="CDD" id="cd13585">
    <property type="entry name" value="PBP2_TMBP_like"/>
    <property type="match status" value="1"/>
</dbReference>